<organism evidence="2 3">
    <name type="scientific">Flexibacter flexilis DSM 6793</name>
    <dbReference type="NCBI Taxonomy" id="927664"/>
    <lineage>
        <taxon>Bacteria</taxon>
        <taxon>Pseudomonadati</taxon>
        <taxon>Bacteroidota</taxon>
        <taxon>Cytophagia</taxon>
        <taxon>Cytophagales</taxon>
        <taxon>Flexibacteraceae</taxon>
        <taxon>Flexibacter</taxon>
    </lineage>
</organism>
<gene>
    <name evidence="2" type="ORF">SAMN05421780_10446</name>
</gene>
<dbReference type="RefSeq" id="WP_091510473.1">
    <property type="nucleotide sequence ID" value="NZ_FOLE01000004.1"/>
</dbReference>
<feature type="signal peptide" evidence="1">
    <location>
        <begin position="1"/>
        <end position="20"/>
    </location>
</feature>
<evidence type="ECO:0000256" key="1">
    <source>
        <dbReference type="SAM" id="SignalP"/>
    </source>
</evidence>
<evidence type="ECO:0008006" key="4">
    <source>
        <dbReference type="Google" id="ProtNLM"/>
    </source>
</evidence>
<keyword evidence="1" id="KW-0732">Signal</keyword>
<proteinExistence type="predicted"/>
<protein>
    <recommendedName>
        <fullName evidence="4">Outer membrane protein beta-barrel domain-containing protein</fullName>
    </recommendedName>
</protein>
<feature type="chain" id="PRO_5011778478" description="Outer membrane protein beta-barrel domain-containing protein" evidence="1">
    <location>
        <begin position="21"/>
        <end position="585"/>
    </location>
</feature>
<dbReference type="OrthoDB" id="1491176at2"/>
<sequence length="585" mass="67103">MKKALLLLVCLLGTHTLVLGQGKFDIDSFNIQTQVFILNLGTPHSKSLIAKPMYRLPRGEGKHGLKANSNQPIAFQLVNGNPLKYRYKLDYTFINLFSDPQQSTAIDSVFFKTAKLPEVHKTVKSTTKTYLSLKNTQQYNLIIRLIDSLTKENALLSTKSLVSFKLDTSKLRKVEKISQKQAVERVVQSEHYKTKYKELQLQSFKYQKNKDLICRNIIDFVDSQYCFIDISKLNTTYKKEIELFSVNMKHIDNMKNVRQYAEENIEKNVLKLLRLMLDTNDIIQDYHSISAVFLQKSINLRYKMDVHLTALAQEDYLDSTQEANIMGIASQIKILLNDLHELDQVVIKYPSMLPRYYEYRKQLIDNIDYIREKILFIHSIQKNTYLLPIDVNGKNIDALRIKLRRYRKDTDATTPLDEYSYTIWLKGGLKFDFSAGVFISSLVDKEYSLQKDTDTNNSNNMIIKQAKKGNFDFGFGTMLNMSLRTAGWIKPSFNVGLLLKTQQKFQMLVGGGAIFGKEERLVLHAGLAVGQVAVLDNGYEVNSSYNLGTATKPPTTDKFMIGSFFGITYSLTKPKIQNPITPETY</sequence>
<accession>A0A1I1HWS9</accession>
<dbReference type="Proteomes" id="UP000199514">
    <property type="component" value="Unassembled WGS sequence"/>
</dbReference>
<dbReference type="AlphaFoldDB" id="A0A1I1HWS9"/>
<evidence type="ECO:0000313" key="2">
    <source>
        <dbReference type="EMBL" id="SFC25903.1"/>
    </source>
</evidence>
<name>A0A1I1HWS9_9BACT</name>
<dbReference type="EMBL" id="FOLE01000004">
    <property type="protein sequence ID" value="SFC25903.1"/>
    <property type="molecule type" value="Genomic_DNA"/>
</dbReference>
<keyword evidence="3" id="KW-1185">Reference proteome</keyword>
<evidence type="ECO:0000313" key="3">
    <source>
        <dbReference type="Proteomes" id="UP000199514"/>
    </source>
</evidence>
<reference evidence="2 3" key="1">
    <citation type="submission" date="2016-10" db="EMBL/GenBank/DDBJ databases">
        <authorList>
            <person name="de Groot N.N."/>
        </authorList>
    </citation>
    <scope>NUCLEOTIDE SEQUENCE [LARGE SCALE GENOMIC DNA]</scope>
    <source>
        <strain evidence="2 3">DSM 6793</strain>
    </source>
</reference>